<accession>A0A6J5TBH9</accession>
<sequence>MVGRMTHPLCSSCIWWVSSATGDTETFGRCHRGPPIMIRSEGLTHSGKPHAFFAWPTTVATNFCGEHSDWTGHED</sequence>
<gene>
    <name evidence="3" type="ORF">UFOVP145_27</name>
    <name evidence="1" type="ORF">UFOVP4_47</name>
    <name evidence="2" type="ORF">UFOVP64_13</name>
</gene>
<name>A0A6J5TBH9_9CAUD</name>
<evidence type="ECO:0000313" key="1">
    <source>
        <dbReference type="EMBL" id="CAB4120989.1"/>
    </source>
</evidence>
<dbReference type="EMBL" id="LR797822">
    <property type="protein sequence ID" value="CAB4241247.1"/>
    <property type="molecule type" value="Genomic_DNA"/>
</dbReference>
<dbReference type="EMBL" id="LR796136">
    <property type="protein sequence ID" value="CAB4120989.1"/>
    <property type="molecule type" value="Genomic_DNA"/>
</dbReference>
<evidence type="ECO:0000313" key="3">
    <source>
        <dbReference type="EMBL" id="CAB5078986.1"/>
    </source>
</evidence>
<proteinExistence type="predicted"/>
<organism evidence="2">
    <name type="scientific">uncultured Caudovirales phage</name>
    <dbReference type="NCBI Taxonomy" id="2100421"/>
    <lineage>
        <taxon>Viruses</taxon>
        <taxon>Duplodnaviria</taxon>
        <taxon>Heunggongvirae</taxon>
        <taxon>Uroviricota</taxon>
        <taxon>Caudoviricetes</taxon>
        <taxon>Peduoviridae</taxon>
        <taxon>Maltschvirus</taxon>
        <taxon>Maltschvirus maltsch</taxon>
    </lineage>
</organism>
<protein>
    <submittedName>
        <fullName evidence="2">Uncharacterized protein</fullName>
    </submittedName>
</protein>
<evidence type="ECO:0000313" key="2">
    <source>
        <dbReference type="EMBL" id="CAB4241247.1"/>
    </source>
</evidence>
<dbReference type="EMBL" id="LR798189">
    <property type="protein sequence ID" value="CAB5078986.1"/>
    <property type="molecule type" value="Genomic_DNA"/>
</dbReference>
<reference evidence="2" key="1">
    <citation type="submission" date="2020-05" db="EMBL/GenBank/DDBJ databases">
        <authorList>
            <person name="Chiriac C."/>
            <person name="Salcher M."/>
            <person name="Ghai R."/>
            <person name="Kavagutti S V."/>
        </authorList>
    </citation>
    <scope>NUCLEOTIDE SEQUENCE</scope>
</reference>